<evidence type="ECO:0008006" key="3">
    <source>
        <dbReference type="Google" id="ProtNLM"/>
    </source>
</evidence>
<evidence type="ECO:0000313" key="1">
    <source>
        <dbReference type="EMBL" id="KAJ5493825.1"/>
    </source>
</evidence>
<dbReference type="EMBL" id="JAPWDS010000006">
    <property type="protein sequence ID" value="KAJ5493825.1"/>
    <property type="molecule type" value="Genomic_DNA"/>
</dbReference>
<reference evidence="1" key="2">
    <citation type="journal article" date="2023" name="IMA Fungus">
        <title>Comparative genomic study of the Penicillium genus elucidates a diverse pangenome and 15 lateral gene transfer events.</title>
        <authorList>
            <person name="Petersen C."/>
            <person name="Sorensen T."/>
            <person name="Nielsen M.R."/>
            <person name="Sondergaard T.E."/>
            <person name="Sorensen J.L."/>
            <person name="Fitzpatrick D.A."/>
            <person name="Frisvad J.C."/>
            <person name="Nielsen K.L."/>
        </authorList>
    </citation>
    <scope>NUCLEOTIDE SEQUENCE</scope>
    <source>
        <strain evidence="1">IBT 29495</strain>
    </source>
</reference>
<organism evidence="1 2">
    <name type="scientific">Penicillium fimorum</name>
    <dbReference type="NCBI Taxonomy" id="1882269"/>
    <lineage>
        <taxon>Eukaryota</taxon>
        <taxon>Fungi</taxon>
        <taxon>Dikarya</taxon>
        <taxon>Ascomycota</taxon>
        <taxon>Pezizomycotina</taxon>
        <taxon>Eurotiomycetes</taxon>
        <taxon>Eurotiomycetidae</taxon>
        <taxon>Eurotiales</taxon>
        <taxon>Aspergillaceae</taxon>
        <taxon>Penicillium</taxon>
    </lineage>
</organism>
<evidence type="ECO:0000313" key="2">
    <source>
        <dbReference type="Proteomes" id="UP001149954"/>
    </source>
</evidence>
<reference evidence="1" key="1">
    <citation type="submission" date="2022-12" db="EMBL/GenBank/DDBJ databases">
        <authorList>
            <person name="Petersen C."/>
        </authorList>
    </citation>
    <scope>NUCLEOTIDE SEQUENCE</scope>
    <source>
        <strain evidence="1">IBT 29495</strain>
    </source>
</reference>
<protein>
    <recommendedName>
        <fullName evidence="3">NACHT-NTPase and P-loop NTPases N-terminal domain-containing protein</fullName>
    </recommendedName>
</protein>
<name>A0A9X0C178_9EURO</name>
<comment type="caution">
    <text evidence="1">The sequence shown here is derived from an EMBL/GenBank/DDBJ whole genome shotgun (WGS) entry which is preliminary data.</text>
</comment>
<sequence>MYGRLAVAGTAVDITSLGLQVCGEIVSFWFCQAWRGFNEDIQNIGQKANGLRMPLRYLRQLIEDFRTTDPMIASDLEEKAKSIEQAIKRLKAATDRYSSTASDQDSLWFQLKKAAYPFRKEGLCDMASDLDSVQRVLDTALLM</sequence>
<keyword evidence="2" id="KW-1185">Reference proteome</keyword>
<dbReference type="Proteomes" id="UP001149954">
    <property type="component" value="Unassembled WGS sequence"/>
</dbReference>
<dbReference type="AlphaFoldDB" id="A0A9X0C178"/>
<proteinExistence type="predicted"/>
<accession>A0A9X0C178</accession>
<dbReference type="OrthoDB" id="1577640at2759"/>
<gene>
    <name evidence="1" type="ORF">N7463_009912</name>
</gene>